<accession>A0A843TSS2</accession>
<dbReference type="GO" id="GO:0031297">
    <property type="term" value="P:replication fork processing"/>
    <property type="evidence" value="ECO:0007669"/>
    <property type="project" value="TreeGrafter"/>
</dbReference>
<evidence type="ECO:0000313" key="4">
    <source>
        <dbReference type="Proteomes" id="UP000652761"/>
    </source>
</evidence>
<sequence>MEITGEQRRRAEANRLAALEKRKRLAEAAAARDGEWKLSGCQKTSTQALPRGDVPPLQQGPRAPVEQPCRFRVVLEICSPDEFCVTPQPLPGFSFPGEAECFRKIDACLSSAAVLCCTEIMGQRKTSIYKLKDYEIISGHLRRLQGLQLHEVPYKTRMAIEKSCCHFAGERWTSGRAPHLPDNEVDELLSKLPKLLRDALLPFQLEGVRFGLRRGGSCLIADEMGLGKTIQAIAIACCFISEGPILVICPAVLRFSWAEELEHWVPFCLPTDIHLVFGHQDNVDHLERFPKVVVISYTMLHRLRRSMLKRHWALVIVDESHNIRCTKKALECEE</sequence>
<feature type="domain" description="Helicase ATP-binding" evidence="2">
    <location>
        <begin position="209"/>
        <end position="334"/>
    </location>
</feature>
<dbReference type="InterPro" id="IPR038718">
    <property type="entry name" value="SNF2-like_sf"/>
</dbReference>
<dbReference type="PANTHER" id="PTHR45766">
    <property type="entry name" value="DNA ANNEALING HELICASE AND ENDONUCLEASE ZRANB3 FAMILY MEMBER"/>
    <property type="match status" value="1"/>
</dbReference>
<dbReference type="EMBL" id="NMUH01000192">
    <property type="protein sequence ID" value="MQL74105.1"/>
    <property type="molecule type" value="Genomic_DNA"/>
</dbReference>
<comment type="caution">
    <text evidence="3">The sequence shown here is derived from an EMBL/GenBank/DDBJ whole genome shotgun (WGS) entry which is preliminary data.</text>
</comment>
<dbReference type="GO" id="GO:0016787">
    <property type="term" value="F:hydrolase activity"/>
    <property type="evidence" value="ECO:0007669"/>
    <property type="project" value="UniProtKB-KW"/>
</dbReference>
<proteinExistence type="predicted"/>
<dbReference type="Proteomes" id="UP000652761">
    <property type="component" value="Unassembled WGS sequence"/>
</dbReference>
<dbReference type="InterPro" id="IPR027417">
    <property type="entry name" value="P-loop_NTPase"/>
</dbReference>
<evidence type="ECO:0000259" key="2">
    <source>
        <dbReference type="PROSITE" id="PS51192"/>
    </source>
</evidence>
<dbReference type="GO" id="GO:0005524">
    <property type="term" value="F:ATP binding"/>
    <property type="evidence" value="ECO:0007669"/>
    <property type="project" value="InterPro"/>
</dbReference>
<dbReference type="SUPFAM" id="SSF52540">
    <property type="entry name" value="P-loop containing nucleoside triphosphate hydrolases"/>
    <property type="match status" value="1"/>
</dbReference>
<dbReference type="Gene3D" id="3.40.50.10810">
    <property type="entry name" value="Tandem AAA-ATPase domain"/>
    <property type="match status" value="1"/>
</dbReference>
<evidence type="ECO:0000313" key="3">
    <source>
        <dbReference type="EMBL" id="MQL74105.1"/>
    </source>
</evidence>
<dbReference type="GO" id="GO:0043596">
    <property type="term" value="C:nuclear replication fork"/>
    <property type="evidence" value="ECO:0007669"/>
    <property type="project" value="TreeGrafter"/>
</dbReference>
<keyword evidence="4" id="KW-1185">Reference proteome</keyword>
<dbReference type="Pfam" id="PF00176">
    <property type="entry name" value="SNF2-rel_dom"/>
    <property type="match status" value="1"/>
</dbReference>
<evidence type="ECO:0000256" key="1">
    <source>
        <dbReference type="ARBA" id="ARBA00022801"/>
    </source>
</evidence>
<organism evidence="3 4">
    <name type="scientific">Colocasia esculenta</name>
    <name type="common">Wild taro</name>
    <name type="synonym">Arum esculentum</name>
    <dbReference type="NCBI Taxonomy" id="4460"/>
    <lineage>
        <taxon>Eukaryota</taxon>
        <taxon>Viridiplantae</taxon>
        <taxon>Streptophyta</taxon>
        <taxon>Embryophyta</taxon>
        <taxon>Tracheophyta</taxon>
        <taxon>Spermatophyta</taxon>
        <taxon>Magnoliopsida</taxon>
        <taxon>Liliopsida</taxon>
        <taxon>Araceae</taxon>
        <taxon>Aroideae</taxon>
        <taxon>Colocasieae</taxon>
        <taxon>Colocasia</taxon>
    </lineage>
</organism>
<reference evidence="3" key="1">
    <citation type="submission" date="2017-07" db="EMBL/GenBank/DDBJ databases">
        <title>Taro Niue Genome Assembly and Annotation.</title>
        <authorList>
            <person name="Atibalentja N."/>
            <person name="Keating K."/>
            <person name="Fields C.J."/>
        </authorList>
    </citation>
    <scope>NUCLEOTIDE SEQUENCE</scope>
    <source>
        <strain evidence="3">Niue_2</strain>
        <tissue evidence="3">Leaf</tissue>
    </source>
</reference>
<dbReference type="InterPro" id="IPR014001">
    <property type="entry name" value="Helicase_ATP-bd"/>
</dbReference>
<gene>
    <name evidence="3" type="ORF">Taro_006455</name>
</gene>
<dbReference type="SMART" id="SM00487">
    <property type="entry name" value="DEXDc"/>
    <property type="match status" value="1"/>
</dbReference>
<name>A0A843TSS2_COLES</name>
<dbReference type="InterPro" id="IPR000330">
    <property type="entry name" value="SNF2_N"/>
</dbReference>
<feature type="non-terminal residue" evidence="3">
    <location>
        <position position="1"/>
    </location>
</feature>
<dbReference type="AlphaFoldDB" id="A0A843TSS2"/>
<dbReference type="GO" id="GO:0004520">
    <property type="term" value="F:DNA endonuclease activity"/>
    <property type="evidence" value="ECO:0007669"/>
    <property type="project" value="TreeGrafter"/>
</dbReference>
<dbReference type="PANTHER" id="PTHR45766:SF5">
    <property type="entry name" value="SNF2 DOMAIN-CONTAINING PROTEIN _ HELICASE DOMAIN-CONTAINING PROTEIN _ HNH ENDONUCLEASE DOMAIN-CONTAINING PROTEIN"/>
    <property type="match status" value="1"/>
</dbReference>
<dbReference type="GO" id="GO:0006281">
    <property type="term" value="P:DNA repair"/>
    <property type="evidence" value="ECO:0007669"/>
    <property type="project" value="TreeGrafter"/>
</dbReference>
<protein>
    <recommendedName>
        <fullName evidence="2">Helicase ATP-binding domain-containing protein</fullName>
    </recommendedName>
</protein>
<dbReference type="PROSITE" id="PS51192">
    <property type="entry name" value="HELICASE_ATP_BIND_1"/>
    <property type="match status" value="1"/>
</dbReference>
<dbReference type="OrthoDB" id="783057at2759"/>
<keyword evidence="1" id="KW-0378">Hydrolase</keyword>